<dbReference type="InterPro" id="IPR022905">
    <property type="entry name" value="Rpo11-like"/>
</dbReference>
<dbReference type="Pfam" id="PF13656">
    <property type="entry name" value="RNA_pol_L_2"/>
    <property type="match status" value="1"/>
</dbReference>
<dbReference type="InterPro" id="IPR009025">
    <property type="entry name" value="RBP11-like_dimer"/>
</dbReference>
<keyword evidence="4" id="KW-0539">Nucleus</keyword>
<dbReference type="InterPro" id="IPR036603">
    <property type="entry name" value="RBP11-like"/>
</dbReference>
<reference evidence="8" key="1">
    <citation type="journal article" date="2018" name="Nat. Microbiol.">
        <title>Leveraging single-cell genomics to expand the fungal tree of life.</title>
        <authorList>
            <person name="Ahrendt S.R."/>
            <person name="Quandt C.A."/>
            <person name="Ciobanu D."/>
            <person name="Clum A."/>
            <person name="Salamov A."/>
            <person name="Andreopoulos B."/>
            <person name="Cheng J.F."/>
            <person name="Woyke T."/>
            <person name="Pelin A."/>
            <person name="Henrissat B."/>
            <person name="Reynolds N.K."/>
            <person name="Benny G.L."/>
            <person name="Smith M.E."/>
            <person name="James T.Y."/>
            <person name="Grigoriev I.V."/>
        </authorList>
    </citation>
    <scope>NUCLEOTIDE SEQUENCE [LARGE SCALE GENOMIC DNA]</scope>
    <source>
        <strain evidence="8">RSA 1356</strain>
    </source>
</reference>
<accession>A0A4V1IVV9</accession>
<dbReference type="OrthoDB" id="10248581at2759"/>
<evidence type="ECO:0000256" key="4">
    <source>
        <dbReference type="ARBA" id="ARBA00023242"/>
    </source>
</evidence>
<dbReference type="Gene3D" id="3.30.1360.10">
    <property type="entry name" value="RNA polymerase, RBP11-like subunit"/>
    <property type="match status" value="1"/>
</dbReference>
<dbReference type="PANTHER" id="PTHR13946">
    <property type="entry name" value="DNA-DIRECTED RNA POLYMERASE I,II,III"/>
    <property type="match status" value="1"/>
</dbReference>
<dbReference type="Proteomes" id="UP000271241">
    <property type="component" value="Unassembled WGS sequence"/>
</dbReference>
<dbReference type="GO" id="GO:0006366">
    <property type="term" value="P:transcription by RNA polymerase II"/>
    <property type="evidence" value="ECO:0007669"/>
    <property type="project" value="InterPro"/>
</dbReference>
<dbReference type="STRING" id="78915.A0A4V1IVV9"/>
<evidence type="ECO:0000256" key="2">
    <source>
        <dbReference type="ARBA" id="ARBA00022478"/>
    </source>
</evidence>
<comment type="similarity">
    <text evidence="5">Belongs to the archaeal Rpo11/eukaryotic RPB11/RPC19 RNA polymerase subunit family.</text>
</comment>
<evidence type="ECO:0000256" key="1">
    <source>
        <dbReference type="ARBA" id="ARBA00004123"/>
    </source>
</evidence>
<dbReference type="CDD" id="cd06926">
    <property type="entry name" value="RNAP_II_RPB11"/>
    <property type="match status" value="1"/>
</dbReference>
<dbReference type="HAMAP" id="MF_00261">
    <property type="entry name" value="RNApol_arch_Rpo11"/>
    <property type="match status" value="1"/>
</dbReference>
<name>A0A4V1IVV9_9FUNG</name>
<dbReference type="AlphaFoldDB" id="A0A4V1IVV9"/>
<dbReference type="GO" id="GO:0005665">
    <property type="term" value="C:RNA polymerase II, core complex"/>
    <property type="evidence" value="ECO:0007669"/>
    <property type="project" value="InterPro"/>
</dbReference>
<dbReference type="GO" id="GO:0046983">
    <property type="term" value="F:protein dimerization activity"/>
    <property type="evidence" value="ECO:0007669"/>
    <property type="project" value="InterPro"/>
</dbReference>
<proteinExistence type="inferred from homology"/>
<keyword evidence="8" id="KW-1185">Reference proteome</keyword>
<evidence type="ECO:0000313" key="7">
    <source>
        <dbReference type="EMBL" id="RKP05419.1"/>
    </source>
</evidence>
<evidence type="ECO:0000256" key="3">
    <source>
        <dbReference type="ARBA" id="ARBA00023163"/>
    </source>
</evidence>
<gene>
    <name evidence="7" type="ORF">THASP1DRAFT_32742</name>
</gene>
<dbReference type="PANTHER" id="PTHR13946:SF16">
    <property type="entry name" value="DNA-DIRECTED RNA POLYMERASE II SUBUNIT RPB11"/>
    <property type="match status" value="1"/>
</dbReference>
<dbReference type="GO" id="GO:0003899">
    <property type="term" value="F:DNA-directed RNA polymerase activity"/>
    <property type="evidence" value="ECO:0007669"/>
    <property type="project" value="InterPro"/>
</dbReference>
<feature type="domain" description="DNA-directed RNA polymerase RBP11-like dimerisation" evidence="6">
    <location>
        <begin position="30"/>
        <end position="102"/>
    </location>
</feature>
<protein>
    <submittedName>
        <fullName evidence="7">DNA-directed RNA polymerase</fullName>
    </submittedName>
</protein>
<dbReference type="SUPFAM" id="SSF55257">
    <property type="entry name" value="RBP11-like subunits of RNA polymerase"/>
    <property type="match status" value="1"/>
</dbReference>
<evidence type="ECO:0000313" key="8">
    <source>
        <dbReference type="Proteomes" id="UP000271241"/>
    </source>
</evidence>
<dbReference type="InterPro" id="IPR037685">
    <property type="entry name" value="RBP11"/>
</dbReference>
<comment type="subcellular location">
    <subcellularLocation>
        <location evidence="1">Nucleus</location>
    </subcellularLocation>
</comment>
<sequence>MAQADRFNFFTDQDEAPKLRMELDTKIPNAATFVIEKEDHTLGNMLKTQMLKDPAVLFAGYQVPHPLEHRVKIKVQTDDEYTPVNAMRKSIHQLQNTLGTLKARFKDEATRARLEAPSEYGAQMGTRRGMDMDF</sequence>
<evidence type="ECO:0000259" key="6">
    <source>
        <dbReference type="Pfam" id="PF13656"/>
    </source>
</evidence>
<organism evidence="7 8">
    <name type="scientific">Thamnocephalis sphaerospora</name>
    <dbReference type="NCBI Taxonomy" id="78915"/>
    <lineage>
        <taxon>Eukaryota</taxon>
        <taxon>Fungi</taxon>
        <taxon>Fungi incertae sedis</taxon>
        <taxon>Zoopagomycota</taxon>
        <taxon>Zoopagomycotina</taxon>
        <taxon>Zoopagomycetes</taxon>
        <taxon>Zoopagales</taxon>
        <taxon>Sigmoideomycetaceae</taxon>
        <taxon>Thamnocephalis</taxon>
    </lineage>
</organism>
<dbReference type="EMBL" id="KZ993136">
    <property type="protein sequence ID" value="RKP05419.1"/>
    <property type="molecule type" value="Genomic_DNA"/>
</dbReference>
<keyword evidence="2 7" id="KW-0240">DNA-directed RNA polymerase</keyword>
<keyword evidence="3" id="KW-0804">Transcription</keyword>
<evidence type="ECO:0000256" key="5">
    <source>
        <dbReference type="ARBA" id="ARBA00025751"/>
    </source>
</evidence>